<dbReference type="InterPro" id="IPR021338">
    <property type="entry name" value="DUF2953"/>
</dbReference>
<proteinExistence type="predicted"/>
<dbReference type="RefSeq" id="WP_160973912.1">
    <property type="nucleotide sequence ID" value="NZ_WWEN01000005.1"/>
</dbReference>
<dbReference type="Proteomes" id="UP000479043">
    <property type="component" value="Unassembled WGS sequence"/>
</dbReference>
<dbReference type="Pfam" id="PF11167">
    <property type="entry name" value="DUF2953"/>
    <property type="match status" value="1"/>
</dbReference>
<feature type="compositionally biased region" description="Basic residues" evidence="1">
    <location>
        <begin position="67"/>
        <end position="82"/>
    </location>
</feature>
<evidence type="ECO:0000313" key="3">
    <source>
        <dbReference type="Proteomes" id="UP000479043"/>
    </source>
</evidence>
<keyword evidence="3" id="KW-1185">Reference proteome</keyword>
<dbReference type="AlphaFoldDB" id="A0A6L8LSG1"/>
<gene>
    <name evidence="2" type="ORF">GR167_12400</name>
</gene>
<name>A0A6L8LSG1_9RHOB</name>
<protein>
    <submittedName>
        <fullName evidence="2">DUF2953 domain-containing protein</fullName>
    </submittedName>
</protein>
<evidence type="ECO:0000256" key="1">
    <source>
        <dbReference type="SAM" id="MobiDB-lite"/>
    </source>
</evidence>
<evidence type="ECO:0000313" key="2">
    <source>
        <dbReference type="EMBL" id="MYM56109.1"/>
    </source>
</evidence>
<accession>A0A6L8LSG1</accession>
<feature type="region of interest" description="Disordered" evidence="1">
    <location>
        <begin position="61"/>
        <end position="87"/>
    </location>
</feature>
<organism evidence="2 3">
    <name type="scientific">Thalassovita mangrovi</name>
    <dbReference type="NCBI Taxonomy" id="2692236"/>
    <lineage>
        <taxon>Bacteria</taxon>
        <taxon>Pseudomonadati</taxon>
        <taxon>Pseudomonadota</taxon>
        <taxon>Alphaproteobacteria</taxon>
        <taxon>Rhodobacterales</taxon>
        <taxon>Roseobacteraceae</taxon>
        <taxon>Thalassovita</taxon>
    </lineage>
</organism>
<reference evidence="2 3" key="1">
    <citation type="submission" date="2020-01" db="EMBL/GenBank/DDBJ databases">
        <authorList>
            <person name="Chen S."/>
        </authorList>
    </citation>
    <scope>NUCLEOTIDE SEQUENCE [LARGE SCALE GENOMIC DNA]</scope>
    <source>
        <strain evidence="2 3">GS-10</strain>
    </source>
</reference>
<comment type="caution">
    <text evidence="2">The sequence shown here is derived from an EMBL/GenBank/DDBJ whole genome shotgun (WGS) entry which is preliminary data.</text>
</comment>
<dbReference type="EMBL" id="WWEN01000005">
    <property type="protein sequence ID" value="MYM56109.1"/>
    <property type="molecule type" value="Genomic_DNA"/>
</dbReference>
<sequence>MWLAVQILLFLLLALLLAILALAALPVRFAMTGEIGAAARLRLTIGLLGGAIPALTIYDSAKPGKPREKKPRKEPKRRKAWRGKGSARMAGEVPALLRGLLRQIELEEFRLNGRFGTGDPADTGAVFGMVSPLLYGLPTRRVSIALKPDFNEACLDGRLRAALRITPIALLPPILRFAWRAFGPVR</sequence>